<evidence type="ECO:0000256" key="3">
    <source>
        <dbReference type="ARBA" id="ARBA00023163"/>
    </source>
</evidence>
<dbReference type="SUPFAM" id="SSF46689">
    <property type="entry name" value="Homeodomain-like"/>
    <property type="match status" value="1"/>
</dbReference>
<reference evidence="5 6" key="1">
    <citation type="submission" date="2019-03" db="EMBL/GenBank/DDBJ databases">
        <title>Genomic Encyclopedia of Type Strains, Phase IV (KMG-IV): sequencing the most valuable type-strain genomes for metagenomic binning, comparative biology and taxonomic classification.</title>
        <authorList>
            <person name="Goeker M."/>
        </authorList>
    </citation>
    <scope>NUCLEOTIDE SEQUENCE [LARGE SCALE GENOMIC DNA]</scope>
    <source>
        <strain evidence="5 6">DSM 100059</strain>
    </source>
</reference>
<name>A0A4R8DIJ7_9BACT</name>
<evidence type="ECO:0000313" key="5">
    <source>
        <dbReference type="EMBL" id="TDW97387.1"/>
    </source>
</evidence>
<keyword evidence="3" id="KW-0804">Transcription</keyword>
<evidence type="ECO:0000256" key="1">
    <source>
        <dbReference type="ARBA" id="ARBA00023015"/>
    </source>
</evidence>
<dbReference type="InterPro" id="IPR018060">
    <property type="entry name" value="HTH_AraC"/>
</dbReference>
<dbReference type="SMART" id="SM00342">
    <property type="entry name" value="HTH_ARAC"/>
    <property type="match status" value="1"/>
</dbReference>
<dbReference type="GO" id="GO:0003700">
    <property type="term" value="F:DNA-binding transcription factor activity"/>
    <property type="evidence" value="ECO:0007669"/>
    <property type="project" value="InterPro"/>
</dbReference>
<gene>
    <name evidence="5" type="ORF">EDB95_5235</name>
</gene>
<keyword evidence="6" id="KW-1185">Reference proteome</keyword>
<accession>A0A4R8DIJ7</accession>
<dbReference type="Proteomes" id="UP000294498">
    <property type="component" value="Unassembled WGS sequence"/>
</dbReference>
<dbReference type="AlphaFoldDB" id="A0A4R8DIJ7"/>
<dbReference type="InterPro" id="IPR009057">
    <property type="entry name" value="Homeodomain-like_sf"/>
</dbReference>
<dbReference type="Gene3D" id="1.10.10.60">
    <property type="entry name" value="Homeodomain-like"/>
    <property type="match status" value="1"/>
</dbReference>
<proteinExistence type="predicted"/>
<organism evidence="5 6">
    <name type="scientific">Dinghuibacter silviterrae</name>
    <dbReference type="NCBI Taxonomy" id="1539049"/>
    <lineage>
        <taxon>Bacteria</taxon>
        <taxon>Pseudomonadati</taxon>
        <taxon>Bacteroidota</taxon>
        <taxon>Chitinophagia</taxon>
        <taxon>Chitinophagales</taxon>
        <taxon>Chitinophagaceae</taxon>
        <taxon>Dinghuibacter</taxon>
    </lineage>
</organism>
<evidence type="ECO:0000256" key="2">
    <source>
        <dbReference type="ARBA" id="ARBA00023125"/>
    </source>
</evidence>
<evidence type="ECO:0000259" key="4">
    <source>
        <dbReference type="PROSITE" id="PS01124"/>
    </source>
</evidence>
<evidence type="ECO:0000313" key="6">
    <source>
        <dbReference type="Proteomes" id="UP000294498"/>
    </source>
</evidence>
<feature type="domain" description="HTH araC/xylS-type" evidence="4">
    <location>
        <begin position="159"/>
        <end position="264"/>
    </location>
</feature>
<keyword evidence="2 5" id="KW-0238">DNA-binding</keyword>
<dbReference type="InterPro" id="IPR050204">
    <property type="entry name" value="AraC_XylS_family_regulators"/>
</dbReference>
<sequence length="271" mass="31187">MFVSWTTTGAKMKHWYQRPGKLLTELVRTVLIIEGFSEPDSDSLPIFTNGIPILFCKTEKTPSGYEHVAQLTLHGNFIDPGHWTTNNHSTIIAYFFKPFVLAGLFNMPAKKLLGTPVDLFNCSPHKYNALRTQLIYADSTSRKVEVLDHLIVQQLNENQKILDIIQYATDQIMCNSGTEILSEILQELKLNERTFQRIFKKYVGVTATQYRRICQFDLSFRQLQSQRFGKISDVAFSNGFADQSHFIRSFKEFTQTTPNDYLRNGLTDKKP</sequence>
<dbReference type="PANTHER" id="PTHR46796:SF13">
    <property type="entry name" value="HTH-TYPE TRANSCRIPTIONAL ACTIVATOR RHAS"/>
    <property type="match status" value="1"/>
</dbReference>
<dbReference type="RefSeq" id="WP_133999536.1">
    <property type="nucleotide sequence ID" value="NZ_SODV01000002.1"/>
</dbReference>
<dbReference type="OrthoDB" id="323290at2"/>
<keyword evidence="1" id="KW-0805">Transcription regulation</keyword>
<dbReference type="PROSITE" id="PS01124">
    <property type="entry name" value="HTH_ARAC_FAMILY_2"/>
    <property type="match status" value="1"/>
</dbReference>
<dbReference type="PANTHER" id="PTHR46796">
    <property type="entry name" value="HTH-TYPE TRANSCRIPTIONAL ACTIVATOR RHAS-RELATED"/>
    <property type="match status" value="1"/>
</dbReference>
<protein>
    <submittedName>
        <fullName evidence="5">AraC-like DNA-binding protein</fullName>
    </submittedName>
</protein>
<comment type="caution">
    <text evidence="5">The sequence shown here is derived from an EMBL/GenBank/DDBJ whole genome shotgun (WGS) entry which is preliminary data.</text>
</comment>
<dbReference type="GO" id="GO:0043565">
    <property type="term" value="F:sequence-specific DNA binding"/>
    <property type="evidence" value="ECO:0007669"/>
    <property type="project" value="InterPro"/>
</dbReference>
<dbReference type="EMBL" id="SODV01000002">
    <property type="protein sequence ID" value="TDW97387.1"/>
    <property type="molecule type" value="Genomic_DNA"/>
</dbReference>
<dbReference type="Pfam" id="PF12833">
    <property type="entry name" value="HTH_18"/>
    <property type="match status" value="1"/>
</dbReference>